<evidence type="ECO:0000256" key="4">
    <source>
        <dbReference type="ARBA" id="ARBA00023136"/>
    </source>
</evidence>
<feature type="domain" description="Yip1" evidence="6">
    <location>
        <begin position="6"/>
        <end position="180"/>
    </location>
</feature>
<protein>
    <submittedName>
        <fullName evidence="7">YIP1 family protein</fullName>
    </submittedName>
</protein>
<feature type="transmembrane region" description="Helical" evidence="5">
    <location>
        <begin position="107"/>
        <end position="127"/>
    </location>
</feature>
<feature type="transmembrane region" description="Helical" evidence="5">
    <location>
        <begin position="29"/>
        <end position="49"/>
    </location>
</feature>
<keyword evidence="8" id="KW-1185">Reference proteome</keyword>
<reference evidence="7 8" key="1">
    <citation type="submission" date="2020-07" db="EMBL/GenBank/DDBJ databases">
        <title>Endozoicomonas sp. nov., isolated from sediment.</title>
        <authorList>
            <person name="Gu T."/>
        </authorList>
    </citation>
    <scope>NUCLEOTIDE SEQUENCE [LARGE SCALE GENOMIC DNA]</scope>
    <source>
        <strain evidence="7 8">SM1973</strain>
    </source>
</reference>
<accession>A0A853HWJ5</accession>
<evidence type="ECO:0000256" key="2">
    <source>
        <dbReference type="ARBA" id="ARBA00022692"/>
    </source>
</evidence>
<dbReference type="EMBL" id="JACCKB010000006">
    <property type="protein sequence ID" value="NYZ65623.1"/>
    <property type="molecule type" value="Genomic_DNA"/>
</dbReference>
<keyword evidence="3 5" id="KW-1133">Transmembrane helix</keyword>
<feature type="transmembrane region" description="Helical" evidence="5">
    <location>
        <begin position="133"/>
        <end position="152"/>
    </location>
</feature>
<evidence type="ECO:0000313" key="8">
    <source>
        <dbReference type="Proteomes" id="UP000569732"/>
    </source>
</evidence>
<dbReference type="InterPro" id="IPR006977">
    <property type="entry name" value="Yip1_dom"/>
</dbReference>
<gene>
    <name evidence="7" type="ORF">H0A36_06330</name>
</gene>
<evidence type="ECO:0000313" key="7">
    <source>
        <dbReference type="EMBL" id="NYZ65623.1"/>
    </source>
</evidence>
<dbReference type="Pfam" id="PF04893">
    <property type="entry name" value="Yip1"/>
    <property type="match status" value="1"/>
</dbReference>
<evidence type="ECO:0000256" key="5">
    <source>
        <dbReference type="SAM" id="Phobius"/>
    </source>
</evidence>
<proteinExistence type="predicted"/>
<dbReference type="Proteomes" id="UP000569732">
    <property type="component" value="Unassembled WGS sequence"/>
</dbReference>
<feature type="transmembrane region" description="Helical" evidence="5">
    <location>
        <begin position="69"/>
        <end position="95"/>
    </location>
</feature>
<evidence type="ECO:0000256" key="3">
    <source>
        <dbReference type="ARBA" id="ARBA00022989"/>
    </source>
</evidence>
<keyword evidence="4 5" id="KW-0472">Membrane</keyword>
<dbReference type="GO" id="GO:0016020">
    <property type="term" value="C:membrane"/>
    <property type="evidence" value="ECO:0007669"/>
    <property type="project" value="UniProtKB-SubCell"/>
</dbReference>
<comment type="caution">
    <text evidence="7">The sequence shown here is derived from an EMBL/GenBank/DDBJ whole genome shotgun (WGS) entry which is preliminary data.</text>
</comment>
<sequence length="201" mass="22197">MFNHIWGLFAHPKEEYDLIRKETLANKKYYLLHVFILAAIPSVSSYYGATTVGWSIGTLDKVIIDHQSALLMSVAGYMAILAGIVFMGLFIHWMAKTYGTKPSYTKCIVFAGYTATPIFFVGLLALYPNTALYLIGSIIGVAYTVYLLYVGLPRMMTIPEEQGFLFATSVVCVGLVLLVTMKVITALFWGMGFGPGFDVSI</sequence>
<keyword evidence="2 5" id="KW-0812">Transmembrane</keyword>
<dbReference type="AlphaFoldDB" id="A0A853HWJ5"/>
<evidence type="ECO:0000259" key="6">
    <source>
        <dbReference type="Pfam" id="PF04893"/>
    </source>
</evidence>
<evidence type="ECO:0000256" key="1">
    <source>
        <dbReference type="ARBA" id="ARBA00004141"/>
    </source>
</evidence>
<feature type="transmembrane region" description="Helical" evidence="5">
    <location>
        <begin position="164"/>
        <end position="189"/>
    </location>
</feature>
<organism evidence="7 8">
    <name type="scientific">Spartinivicinus marinus</name>
    <dbReference type="NCBI Taxonomy" id="2994442"/>
    <lineage>
        <taxon>Bacteria</taxon>
        <taxon>Pseudomonadati</taxon>
        <taxon>Pseudomonadota</taxon>
        <taxon>Gammaproteobacteria</taxon>
        <taxon>Oceanospirillales</taxon>
        <taxon>Zooshikellaceae</taxon>
        <taxon>Spartinivicinus</taxon>
    </lineage>
</organism>
<comment type="subcellular location">
    <subcellularLocation>
        <location evidence="1">Membrane</location>
        <topology evidence="1">Multi-pass membrane protein</topology>
    </subcellularLocation>
</comment>
<name>A0A853HWJ5_9GAMM</name>